<name>A0A2K2CF06_BRADI</name>
<keyword evidence="4" id="KW-1185">Reference proteome</keyword>
<protein>
    <recommendedName>
        <fullName evidence="5">Secreted protein</fullName>
    </recommendedName>
</protein>
<evidence type="ECO:0000313" key="4">
    <source>
        <dbReference type="Proteomes" id="UP000008810"/>
    </source>
</evidence>
<evidence type="ECO:0000256" key="1">
    <source>
        <dbReference type="SAM" id="SignalP"/>
    </source>
</evidence>
<accession>A0A2K2CF06</accession>
<dbReference type="EnsemblPlants" id="PNT60616">
    <property type="protein sequence ID" value="PNT60616"/>
    <property type="gene ID" value="BRADI_5g02321v3"/>
</dbReference>
<dbReference type="Proteomes" id="UP000008810">
    <property type="component" value="Chromosome 5"/>
</dbReference>
<reference evidence="2" key="2">
    <citation type="submission" date="2017-06" db="EMBL/GenBank/DDBJ databases">
        <title>WGS assembly of Brachypodium distachyon.</title>
        <authorList>
            <consortium name="The International Brachypodium Initiative"/>
            <person name="Lucas S."/>
            <person name="Harmon-Smith M."/>
            <person name="Lail K."/>
            <person name="Tice H."/>
            <person name="Grimwood J."/>
            <person name="Bruce D."/>
            <person name="Barry K."/>
            <person name="Shu S."/>
            <person name="Lindquist E."/>
            <person name="Wang M."/>
            <person name="Pitluck S."/>
            <person name="Vogel J.P."/>
            <person name="Garvin D.F."/>
            <person name="Mockler T.C."/>
            <person name="Schmutz J."/>
            <person name="Rokhsar D."/>
            <person name="Bevan M.W."/>
        </authorList>
    </citation>
    <scope>NUCLEOTIDE SEQUENCE</scope>
    <source>
        <strain evidence="2">Bd21</strain>
    </source>
</reference>
<keyword evidence="1" id="KW-0732">Signal</keyword>
<evidence type="ECO:0000313" key="3">
    <source>
        <dbReference type="EnsemblPlants" id="PNT60616"/>
    </source>
</evidence>
<evidence type="ECO:0000313" key="2">
    <source>
        <dbReference type="EMBL" id="PNT60616.1"/>
    </source>
</evidence>
<reference evidence="3" key="3">
    <citation type="submission" date="2018-08" db="UniProtKB">
        <authorList>
            <consortium name="EnsemblPlants"/>
        </authorList>
    </citation>
    <scope>IDENTIFICATION</scope>
    <source>
        <strain evidence="3">cv. Bd21</strain>
    </source>
</reference>
<reference evidence="2 3" key="1">
    <citation type="journal article" date="2010" name="Nature">
        <title>Genome sequencing and analysis of the model grass Brachypodium distachyon.</title>
        <authorList>
            <consortium name="International Brachypodium Initiative"/>
        </authorList>
    </citation>
    <scope>NUCLEOTIDE SEQUENCE [LARGE SCALE GENOMIC DNA]</scope>
    <source>
        <strain evidence="2 3">Bd21</strain>
    </source>
</reference>
<dbReference type="Gramene" id="PNT60616">
    <property type="protein sequence ID" value="PNT60616"/>
    <property type="gene ID" value="BRADI_5g02321v3"/>
</dbReference>
<gene>
    <name evidence="2" type="ORF">BRADI_5g02321v3</name>
</gene>
<organism evidence="2">
    <name type="scientific">Brachypodium distachyon</name>
    <name type="common">Purple false brome</name>
    <name type="synonym">Trachynia distachya</name>
    <dbReference type="NCBI Taxonomy" id="15368"/>
    <lineage>
        <taxon>Eukaryota</taxon>
        <taxon>Viridiplantae</taxon>
        <taxon>Streptophyta</taxon>
        <taxon>Embryophyta</taxon>
        <taxon>Tracheophyta</taxon>
        <taxon>Spermatophyta</taxon>
        <taxon>Magnoliopsida</taxon>
        <taxon>Liliopsida</taxon>
        <taxon>Poales</taxon>
        <taxon>Poaceae</taxon>
        <taxon>BOP clade</taxon>
        <taxon>Pooideae</taxon>
        <taxon>Stipodae</taxon>
        <taxon>Brachypodieae</taxon>
        <taxon>Brachypodium</taxon>
    </lineage>
</organism>
<dbReference type="EMBL" id="CM000884">
    <property type="protein sequence ID" value="PNT60616.1"/>
    <property type="molecule type" value="Genomic_DNA"/>
</dbReference>
<evidence type="ECO:0008006" key="5">
    <source>
        <dbReference type="Google" id="ProtNLM"/>
    </source>
</evidence>
<sequence>MIRTWIRRLGLLAMVRMSILRLRLQKTMTRTAIRRLVVLWLSSPTETCIYVESEATLTGRLYFLLERQGVCMTRPQGRH</sequence>
<dbReference type="InParanoid" id="A0A2K2CF06"/>
<proteinExistence type="predicted"/>
<dbReference type="AlphaFoldDB" id="A0A2K2CF06"/>
<feature type="signal peptide" evidence="1">
    <location>
        <begin position="1"/>
        <end position="29"/>
    </location>
</feature>
<feature type="chain" id="PRO_5036043183" description="Secreted protein" evidence="1">
    <location>
        <begin position="30"/>
        <end position="79"/>
    </location>
</feature>